<comment type="similarity">
    <text evidence="1">Belongs to the ADP-ribosylglycohydrolase family.</text>
</comment>
<dbReference type="InterPro" id="IPR050792">
    <property type="entry name" value="ADP-ribosylglycohydrolase"/>
</dbReference>
<organism evidence="4 5">
    <name type="scientific">Dissostichus mawsoni</name>
    <name type="common">Antarctic cod</name>
    <dbReference type="NCBI Taxonomy" id="36200"/>
    <lineage>
        <taxon>Eukaryota</taxon>
        <taxon>Metazoa</taxon>
        <taxon>Chordata</taxon>
        <taxon>Craniata</taxon>
        <taxon>Vertebrata</taxon>
        <taxon>Euteleostomi</taxon>
        <taxon>Actinopterygii</taxon>
        <taxon>Neopterygii</taxon>
        <taxon>Teleostei</taxon>
        <taxon>Neoteleostei</taxon>
        <taxon>Acanthomorphata</taxon>
        <taxon>Eupercaria</taxon>
        <taxon>Perciformes</taxon>
        <taxon>Notothenioidei</taxon>
        <taxon>Nototheniidae</taxon>
        <taxon>Dissostichus</taxon>
    </lineage>
</organism>
<keyword evidence="5" id="KW-1185">Reference proteome</keyword>
<reference evidence="4 5" key="1">
    <citation type="submission" date="2020-03" db="EMBL/GenBank/DDBJ databases">
        <title>Dissostichus mawsoni Genome sequencing and assembly.</title>
        <authorList>
            <person name="Park H."/>
        </authorList>
    </citation>
    <scope>NUCLEOTIDE SEQUENCE [LARGE SCALE GENOMIC DNA]</scope>
    <source>
        <strain evidence="4">DM0001</strain>
        <tissue evidence="4">Muscle</tissue>
    </source>
</reference>
<dbReference type="PANTHER" id="PTHR16222">
    <property type="entry name" value="ADP-RIBOSYLGLYCOHYDROLASE"/>
    <property type="match status" value="1"/>
</dbReference>
<evidence type="ECO:0000256" key="1">
    <source>
        <dbReference type="ARBA" id="ARBA00010702"/>
    </source>
</evidence>
<dbReference type="SUPFAM" id="SSF101478">
    <property type="entry name" value="ADP-ribosylglycohydrolase"/>
    <property type="match status" value="1"/>
</dbReference>
<protein>
    <recommendedName>
        <fullName evidence="6">ADP-ribosylarginine hydrolase</fullName>
    </recommendedName>
</protein>
<dbReference type="InterPro" id="IPR005502">
    <property type="entry name" value="Ribosyl_crysJ1"/>
</dbReference>
<gene>
    <name evidence="4" type="ORF">F7725_014246</name>
</gene>
<feature type="binding site" evidence="2">
    <location>
        <position position="320"/>
    </location>
    <ligand>
        <name>Mg(2+)</name>
        <dbReference type="ChEBI" id="CHEBI:18420"/>
        <label>1</label>
    </ligand>
</feature>
<dbReference type="PANTHER" id="PTHR16222:SF39">
    <property type="entry name" value="ADP-RIBOSYLARGININE HYDROLASE-RELATED"/>
    <property type="match status" value="1"/>
</dbReference>
<dbReference type="InterPro" id="IPR036705">
    <property type="entry name" value="Ribosyl_crysJ1_sf"/>
</dbReference>
<dbReference type="Gene3D" id="1.10.4080.10">
    <property type="entry name" value="ADP-ribosylation/Crystallin J1"/>
    <property type="match status" value="1"/>
</dbReference>
<comment type="caution">
    <text evidence="4">The sequence shown here is derived from an EMBL/GenBank/DDBJ whole genome shotgun (WGS) entry which is preliminary data.</text>
</comment>
<feature type="compositionally biased region" description="Low complexity" evidence="3">
    <location>
        <begin position="345"/>
        <end position="368"/>
    </location>
</feature>
<feature type="binding site" evidence="2">
    <location>
        <position position="73"/>
    </location>
    <ligand>
        <name>Mg(2+)</name>
        <dbReference type="ChEBI" id="CHEBI:18420"/>
        <label>1</label>
    </ligand>
</feature>
<keyword evidence="2" id="KW-0460">Magnesium</keyword>
<dbReference type="Pfam" id="PF03747">
    <property type="entry name" value="ADP_ribosyl_GH"/>
    <property type="match status" value="1"/>
</dbReference>
<feature type="region of interest" description="Disordered" evidence="3">
    <location>
        <begin position="495"/>
        <end position="532"/>
    </location>
</feature>
<evidence type="ECO:0000313" key="5">
    <source>
        <dbReference type="Proteomes" id="UP000518266"/>
    </source>
</evidence>
<accession>A0A7J5YZQ9</accession>
<keyword evidence="2" id="KW-0479">Metal-binding</keyword>
<evidence type="ECO:0000313" key="4">
    <source>
        <dbReference type="EMBL" id="KAF3853558.1"/>
    </source>
</evidence>
<dbReference type="EMBL" id="JAAKFY010000008">
    <property type="protein sequence ID" value="KAF3853558.1"/>
    <property type="molecule type" value="Genomic_DNA"/>
</dbReference>
<dbReference type="Proteomes" id="UP000518266">
    <property type="component" value="Unassembled WGS sequence"/>
</dbReference>
<dbReference type="GO" id="GO:0046872">
    <property type="term" value="F:metal ion binding"/>
    <property type="evidence" value="ECO:0007669"/>
    <property type="project" value="UniProtKB-KW"/>
</dbReference>
<comment type="cofactor">
    <cofactor evidence="2">
        <name>Mg(2+)</name>
        <dbReference type="ChEBI" id="CHEBI:18420"/>
    </cofactor>
    <text evidence="2">Binds 2 magnesium ions per subunit.</text>
</comment>
<feature type="binding site" evidence="2">
    <location>
        <position position="72"/>
    </location>
    <ligand>
        <name>Mg(2+)</name>
        <dbReference type="ChEBI" id="CHEBI:18420"/>
        <label>1</label>
    </ligand>
</feature>
<dbReference type="OrthoDB" id="10250509at2759"/>
<proteinExistence type="inferred from homology"/>
<evidence type="ECO:0000256" key="2">
    <source>
        <dbReference type="PIRSR" id="PIRSR605502-1"/>
    </source>
</evidence>
<feature type="compositionally biased region" description="Polar residues" evidence="3">
    <location>
        <begin position="373"/>
        <end position="393"/>
    </location>
</feature>
<name>A0A7J5YZQ9_DISMA</name>
<dbReference type="AlphaFoldDB" id="A0A7J5YZQ9"/>
<feature type="region of interest" description="Disordered" evidence="3">
    <location>
        <begin position="341"/>
        <end position="395"/>
    </location>
</feature>
<evidence type="ECO:0008006" key="6">
    <source>
        <dbReference type="Google" id="ProtNLM"/>
    </source>
</evidence>
<feature type="binding site" evidence="2">
    <location>
        <position position="322"/>
    </location>
    <ligand>
        <name>Mg(2+)</name>
        <dbReference type="ChEBI" id="CHEBI:18420"/>
        <label>1</label>
    </ligand>
</feature>
<sequence length="532" mass="57436">MPDTADRRAAMDRSATVEHYKAAMLLSGAGDALGYRNQLWEYNESGPAIHQELKELGGLKNIKAELPDWPVSDDTVLHLATAEGLATGKVGEDLLHDVAARYVEGEGHGGEEARAFKHPGETMSLPAESGEEGGFRVNYNPEGTGCGAAMRSMCIGLRYPKPDQLLSLVAVAVETGRMTHPHPTGFLGAVASALFTAYAVQRRPITTWGLGLLNEACPIAKCFVQGRGFAVEETERDWDFFCDKWQWYLDTRGISCGLGPVIWPSSYGPAERDEDYKSFSLSGRAGRSGHDAPMIALDALLGAGADWEELMSRAGFHGGDSDSTAVIAGCCCWVSCTAPRGSPRATTATWSTGTGWSAAGSSSTPWGTRPHTHTNTSTDSRVALGRSSNQSADTEPHWGVSFCLKGKQSALLTQRRVSSARTSVPHEADERRSIGVGFNYWIELKKENYLLKIPSSHPSFHAVFTRAPRQSVSHVCHGTKSHTAGSLLLVSIRVPSSPTSPPQKVPHVSEMGGSWREEQDGSRGRTHLHHSK</sequence>
<feature type="binding site" evidence="2">
    <location>
        <position position="74"/>
    </location>
    <ligand>
        <name>Mg(2+)</name>
        <dbReference type="ChEBI" id="CHEBI:18420"/>
        <label>1</label>
    </ligand>
</feature>
<evidence type="ECO:0000256" key="3">
    <source>
        <dbReference type="SAM" id="MobiDB-lite"/>
    </source>
</evidence>
<feature type="binding site" evidence="2">
    <location>
        <position position="323"/>
    </location>
    <ligand>
        <name>Mg(2+)</name>
        <dbReference type="ChEBI" id="CHEBI:18420"/>
        <label>1</label>
    </ligand>
</feature>